<dbReference type="OrthoDB" id="1414216at2759"/>
<sequence>MSDNDKEPNGKRTNLEVCIKLPAGLISAGASKKKKQQPLTEVQFQFSREAKVQDILDVLAVTYATRYLTNIDLKFGKRILKDFQILGDIIGNELFLNLQIVLKPYCTRDVLKHVLTLREYLGFSPETIDGLSEFAASTSSKFQQLGLSDIKRNLEQDEDESEDSKLSEKHVLKVSDSEKSDFERTVKEILSGINHSSVTEVNAPESNIITPCLRSLSLSAYNPVPPSYKSEGHLLYLQAGTLEGENFHITASTSGFFINKSTSTSFDPVPKEFANEGKVSSQAKHTLFDLLALRSKKLISHVNDFEKKVRDLNPIAYIKPVNTFLHKPWMVSTSTVHSGDYLRMQLDSLSFETERNFNDEFQAVKDLPADTLQARMDSEKLLAKIISEFTVVATKGAMSIFYGDFVAMNPDATKNEQIFLKDNIFYSFVSDVNGAFESKGGHEAAIAASNQDLRIINLLNRVGTQEIRYLLSTIVEFCGRRILAQTPVPGLLSTMGTKNYRDPETGEDLVEDLPNDISVMYGYDESTRRVISNKAFDDAIQKELAKVFHLKSHEIDGSGITLSSQSKGIMGFDKRKYVLDLANTCPLDINFVRDHYDNVDVEKQYPHRQTLLRPELVEKWWQQKIQKEGLDYNTAYEDNKFSFNPDAYQVEGISDGTVDEISDYLRDVILPGIVEDYSTGNVTAPYDGEHVVENLHINGVNVRYLGTLIELAKKCLDDQIKKYQSHLNDVAEGNKEHEEWEKEYLIKVEKLIKARQEEINKYVQEGKEVPKELTEQIKLPEEELRKPTKEAPFIINKDELLPLIHASEIEIISRSIKHILRKHSKNIPLSLVPALIAFVFNLVFGIGYNSSPSAETGDGLNGYEFCTLTRSSLLESISEQAFLRFRYVLPSNWIEKYTAAPFALIRSICYQFGIQLANKDYFFNREQLEIAKQLQEKKSRFLEPLATFSAEDVTIIPRVKSAEYDSIVSDELWAQGAATIESDQNTALSLLSQSVTIREDISSTLSKSVAEKNLSLSTIYNNVGLLPEAVNFARKACMIYERVCGIDSFEVLRSLSNLAVLELSSENVLNTALVYKRIISTVQSFNLVAVHHPIVISALNSLEQLALGIENPRLAIDILKHLAEIIVSLDSADSLEFGYVQSRIGNIYASMNIMPRALEHISCTKDIFTTQLGMNHELSVQAKQWNEGLNNLMKTKQQQKALQDEQTKSNNTEGKAQRKESKSIDEGPNPELADKSVEELLSFIEGDSQESSKKTKTKKNKNKNKKK</sequence>
<accession>A0A7H9B7Z2</accession>
<evidence type="ECO:0000256" key="2">
    <source>
        <dbReference type="SAM" id="MobiDB-lite"/>
    </source>
</evidence>
<dbReference type="RefSeq" id="XP_037146201.1">
    <property type="nucleotide sequence ID" value="XM_037290306.1"/>
</dbReference>
<dbReference type="InterPro" id="IPR025697">
    <property type="entry name" value="CLU_dom"/>
</dbReference>
<name>A0A7H9B7Z2_ZYGMR</name>
<dbReference type="Proteomes" id="UP000509704">
    <property type="component" value="Chromosome 7"/>
</dbReference>
<dbReference type="AlphaFoldDB" id="A0A7H9B7Z2"/>
<feature type="region of interest" description="Disordered" evidence="2">
    <location>
        <begin position="1198"/>
        <end position="1267"/>
    </location>
</feature>
<dbReference type="InterPro" id="IPR028275">
    <property type="entry name" value="CLU_N"/>
</dbReference>
<feature type="compositionally biased region" description="Basic residues" evidence="2">
    <location>
        <begin position="1254"/>
        <end position="1267"/>
    </location>
</feature>
<dbReference type="Pfam" id="PF15044">
    <property type="entry name" value="CLU_N"/>
    <property type="match status" value="1"/>
</dbReference>
<protein>
    <recommendedName>
        <fullName evidence="3">Clu domain-containing protein</fullName>
    </recommendedName>
</protein>
<keyword evidence="5" id="KW-1185">Reference proteome</keyword>
<dbReference type="EMBL" id="CP058610">
    <property type="protein sequence ID" value="QLG74476.1"/>
    <property type="molecule type" value="Genomic_DNA"/>
</dbReference>
<dbReference type="Pfam" id="PF12807">
    <property type="entry name" value="eIF3_p135"/>
    <property type="match status" value="1"/>
</dbReference>
<evidence type="ECO:0000313" key="4">
    <source>
        <dbReference type="EMBL" id="QLG74476.1"/>
    </source>
</evidence>
<organism evidence="4 5">
    <name type="scientific">Zygotorulaspora mrakii</name>
    <name type="common">Zygosaccharomyces mrakii</name>
    <dbReference type="NCBI Taxonomy" id="42260"/>
    <lineage>
        <taxon>Eukaryota</taxon>
        <taxon>Fungi</taxon>
        <taxon>Dikarya</taxon>
        <taxon>Ascomycota</taxon>
        <taxon>Saccharomycotina</taxon>
        <taxon>Saccharomycetes</taxon>
        <taxon>Saccharomycetales</taxon>
        <taxon>Saccharomycetaceae</taxon>
        <taxon>Zygotorulaspora</taxon>
    </lineage>
</organism>
<dbReference type="InterPro" id="IPR023231">
    <property type="entry name" value="GSKIP_dom_sf"/>
</dbReference>
<dbReference type="SUPFAM" id="SSF103107">
    <property type="entry name" value="Hypothetical protein c14orf129, hspc210"/>
    <property type="match status" value="1"/>
</dbReference>
<evidence type="ECO:0000313" key="5">
    <source>
        <dbReference type="Proteomes" id="UP000509704"/>
    </source>
</evidence>
<reference evidence="4 5" key="1">
    <citation type="submission" date="2020-07" db="EMBL/GenBank/DDBJ databases">
        <title>The yeast mating-type switching endonuclease HO is a domesticated member of an unorthodox homing genetic element family.</title>
        <authorList>
            <person name="Coughlan A.Y."/>
            <person name="Lombardi L."/>
            <person name="Braun-Galleani S."/>
            <person name="Martos A.R."/>
            <person name="Galeote V."/>
            <person name="Bigey F."/>
            <person name="Dequin S."/>
            <person name="Byrne K.P."/>
            <person name="Wolfe K.H."/>
        </authorList>
    </citation>
    <scope>NUCLEOTIDE SEQUENCE [LARGE SCALE GENOMIC DNA]</scope>
    <source>
        <strain evidence="4 5">NRRL Y-6702</strain>
    </source>
</reference>
<dbReference type="GO" id="GO:0048312">
    <property type="term" value="P:intracellular distribution of mitochondria"/>
    <property type="evidence" value="ECO:0007669"/>
    <property type="project" value="TreeGrafter"/>
</dbReference>
<dbReference type="PANTHER" id="PTHR12601">
    <property type="entry name" value="EUKARYOTIC TRANSLATION INITIATION FACTOR 3 SUBUNIT EIF-3"/>
    <property type="match status" value="1"/>
</dbReference>
<dbReference type="InterPro" id="IPR027523">
    <property type="entry name" value="CLU_prot"/>
</dbReference>
<feature type="domain" description="Clu" evidence="3">
    <location>
        <begin position="330"/>
        <end position="592"/>
    </location>
</feature>
<feature type="compositionally biased region" description="Basic and acidic residues" evidence="2">
    <location>
        <begin position="1215"/>
        <end position="1225"/>
    </location>
</feature>
<dbReference type="Gene3D" id="1.25.40.10">
    <property type="entry name" value="Tetratricopeptide repeat domain"/>
    <property type="match status" value="1"/>
</dbReference>
<dbReference type="CDD" id="cd15466">
    <property type="entry name" value="CLU-central"/>
    <property type="match status" value="1"/>
</dbReference>
<dbReference type="GeneID" id="59238259"/>
<evidence type="ECO:0000259" key="3">
    <source>
        <dbReference type="PROSITE" id="PS51823"/>
    </source>
</evidence>
<dbReference type="KEGG" id="zmk:HG535_0G03590"/>
<dbReference type="PROSITE" id="PS51823">
    <property type="entry name" value="CLU"/>
    <property type="match status" value="1"/>
</dbReference>
<dbReference type="InterPro" id="IPR033646">
    <property type="entry name" value="CLU-central"/>
</dbReference>
<gene>
    <name evidence="4" type="ORF">HG535_0G03590</name>
</gene>
<proteinExistence type="predicted"/>
<dbReference type="InterPro" id="IPR011990">
    <property type="entry name" value="TPR-like_helical_dom_sf"/>
</dbReference>
<keyword evidence="1" id="KW-0963">Cytoplasm</keyword>
<dbReference type="PANTHER" id="PTHR12601:SF6">
    <property type="entry name" value="CLUSTERED MITOCHONDRIA PROTEIN HOMOLOG"/>
    <property type="match status" value="1"/>
</dbReference>
<dbReference type="GO" id="GO:0005737">
    <property type="term" value="C:cytoplasm"/>
    <property type="evidence" value="ECO:0007669"/>
    <property type="project" value="TreeGrafter"/>
</dbReference>
<dbReference type="GO" id="GO:0003729">
    <property type="term" value="F:mRNA binding"/>
    <property type="evidence" value="ECO:0007669"/>
    <property type="project" value="TreeGrafter"/>
</dbReference>
<evidence type="ECO:0000256" key="1">
    <source>
        <dbReference type="ARBA" id="ARBA00022490"/>
    </source>
</evidence>
<dbReference type="Pfam" id="PF13236">
    <property type="entry name" value="CLU"/>
    <property type="match status" value="1"/>
</dbReference>